<evidence type="ECO:0000256" key="1">
    <source>
        <dbReference type="SAM" id="MobiDB-lite"/>
    </source>
</evidence>
<keyword evidence="2" id="KW-0472">Membrane</keyword>
<dbReference type="InterPro" id="IPR003399">
    <property type="entry name" value="Mce/MlaD"/>
</dbReference>
<dbReference type="AlphaFoldDB" id="A0AAU7AVI0"/>
<dbReference type="KEGG" id="parq:DSM112329_02491"/>
<dbReference type="EMBL" id="CP114014">
    <property type="protein sequence ID" value="XAY05633.1"/>
    <property type="molecule type" value="Genomic_DNA"/>
</dbReference>
<proteinExistence type="predicted"/>
<dbReference type="PANTHER" id="PTHR33371:SF4">
    <property type="entry name" value="INTERMEMBRANE PHOSPHOLIPID TRANSPORT SYSTEM BINDING PROTEIN MLAD"/>
    <property type="match status" value="1"/>
</dbReference>
<dbReference type="Pfam" id="PF02470">
    <property type="entry name" value="MlaD"/>
    <property type="match status" value="1"/>
</dbReference>
<feature type="region of interest" description="Disordered" evidence="1">
    <location>
        <begin position="459"/>
        <end position="510"/>
    </location>
</feature>
<evidence type="ECO:0000256" key="2">
    <source>
        <dbReference type="SAM" id="Phobius"/>
    </source>
</evidence>
<feature type="transmembrane region" description="Helical" evidence="2">
    <location>
        <begin position="12"/>
        <end position="32"/>
    </location>
</feature>
<accession>A0AAU7AVI0</accession>
<dbReference type="PANTHER" id="PTHR33371">
    <property type="entry name" value="INTERMEMBRANE PHOSPHOLIPID TRANSPORT SYSTEM BINDING PROTEIN MLAD-RELATED"/>
    <property type="match status" value="1"/>
</dbReference>
<dbReference type="InterPro" id="IPR052336">
    <property type="entry name" value="MlaD_Phospholipid_Transporter"/>
</dbReference>
<feature type="region of interest" description="Disordered" evidence="1">
    <location>
        <begin position="379"/>
        <end position="439"/>
    </location>
</feature>
<sequence>MNRRSSSALTANPVLIGAVAVLVVVTAVFLSYNANKGLPFVPSKSYKVQVASGANVLPGADVKIGGQRVGFVEDLKPVQDSRGKVVAELAVKLDESSGAVPVDSVWRVRPRSPIGLKYVELTRGASTRILADGDTVPTTRTSFATELDQYQNIFDEETRAGVGKVVRESGNTFALRGIALNDTLSDAPRLLEHLEPVARSLTAPGTRLRELFRELGDGARVVAPEAEAFAHSFTAGADTFQAWSSDEDALAESIRESAPTLAVATPSLRAQRPLLVALRENAAAIERVADVLPAAAPPLTRALAGAPEPLRRAPALSGRLSDNVQALGVLSRDPATSATFVGIRRLGDILRPLTRHVGPYITVCNYFNYAFTHAGEHLTEPDPTGTAQRTLQNSASRNRDSGAPSIATPGAVRPQNGQATSSGVPIHLHGQSYGPAVSASGAADCEAGQRGYLKRLNTQTKDPSLNIVRDPHIPGNQGTTFTGRARVPKGQTFDRNAQTGPRLADEVDNP</sequence>
<evidence type="ECO:0000313" key="4">
    <source>
        <dbReference type="EMBL" id="XAY05633.1"/>
    </source>
</evidence>
<evidence type="ECO:0000259" key="3">
    <source>
        <dbReference type="Pfam" id="PF02470"/>
    </source>
</evidence>
<protein>
    <recommendedName>
        <fullName evidence="3">Mce/MlaD domain-containing protein</fullName>
    </recommendedName>
</protein>
<keyword evidence="2" id="KW-1133">Transmembrane helix</keyword>
<organism evidence="4">
    <name type="scientific">Paraconexibacter sp. AEG42_29</name>
    <dbReference type="NCBI Taxonomy" id="2997339"/>
    <lineage>
        <taxon>Bacteria</taxon>
        <taxon>Bacillati</taxon>
        <taxon>Actinomycetota</taxon>
        <taxon>Thermoleophilia</taxon>
        <taxon>Solirubrobacterales</taxon>
        <taxon>Paraconexibacteraceae</taxon>
        <taxon>Paraconexibacter</taxon>
    </lineage>
</organism>
<keyword evidence="2" id="KW-0812">Transmembrane</keyword>
<feature type="compositionally biased region" description="Polar residues" evidence="1">
    <location>
        <begin position="385"/>
        <end position="396"/>
    </location>
</feature>
<feature type="domain" description="Mce/MlaD" evidence="3">
    <location>
        <begin position="43"/>
        <end position="124"/>
    </location>
</feature>
<gene>
    <name evidence="4" type="ORF">DSM112329_02491</name>
</gene>
<dbReference type="RefSeq" id="WP_354702138.1">
    <property type="nucleotide sequence ID" value="NZ_CP114014.1"/>
</dbReference>
<name>A0AAU7AVI0_9ACTN</name>
<reference evidence="4" key="1">
    <citation type="submission" date="2022-12" db="EMBL/GenBank/DDBJ databases">
        <title>Paraconexibacter alkalitolerans sp. nov. and Baekduia alba sp. nov., isolated from soil and emended description of the genera Paraconexibacter (Chun et al., 2020) and Baekduia (An et al., 2020).</title>
        <authorList>
            <person name="Vieira S."/>
            <person name="Huber K.J."/>
            <person name="Geppert A."/>
            <person name="Wolf J."/>
            <person name="Neumann-Schaal M."/>
            <person name="Muesken M."/>
            <person name="Overmann J."/>
        </authorList>
    </citation>
    <scope>NUCLEOTIDE SEQUENCE</scope>
    <source>
        <strain evidence="4">AEG42_29</strain>
    </source>
</reference>